<evidence type="ECO:0000256" key="4">
    <source>
        <dbReference type="ARBA" id="ARBA00022553"/>
    </source>
</evidence>
<evidence type="ECO:0000256" key="12">
    <source>
        <dbReference type="ARBA" id="ARBA00023136"/>
    </source>
</evidence>
<evidence type="ECO:0000259" key="15">
    <source>
        <dbReference type="PROSITE" id="PS50885"/>
    </source>
</evidence>
<evidence type="ECO:0000313" key="16">
    <source>
        <dbReference type="EMBL" id="KAA5805524.1"/>
    </source>
</evidence>
<dbReference type="PRINTS" id="PR00344">
    <property type="entry name" value="BCTRLSENSOR"/>
</dbReference>
<dbReference type="InterPro" id="IPR036890">
    <property type="entry name" value="HATPase_C_sf"/>
</dbReference>
<dbReference type="InterPro" id="IPR058619">
    <property type="entry name" value="PhoQ/CarS-like_HATPase"/>
</dbReference>
<dbReference type="AlphaFoldDB" id="A0A5M6ZPM4"/>
<keyword evidence="9" id="KW-0067">ATP-binding</keyword>
<dbReference type="Proteomes" id="UP000325122">
    <property type="component" value="Unassembled WGS sequence"/>
</dbReference>
<dbReference type="CDD" id="cd16954">
    <property type="entry name" value="HATPase_PhoQ-like"/>
    <property type="match status" value="1"/>
</dbReference>
<keyword evidence="17" id="KW-1185">Reference proteome</keyword>
<organism evidence="16 17">
    <name type="scientific">Alkalicaulis satelles</name>
    <dbReference type="NCBI Taxonomy" id="2609175"/>
    <lineage>
        <taxon>Bacteria</taxon>
        <taxon>Pseudomonadati</taxon>
        <taxon>Pseudomonadota</taxon>
        <taxon>Alphaproteobacteria</taxon>
        <taxon>Maricaulales</taxon>
        <taxon>Maricaulaceae</taxon>
        <taxon>Alkalicaulis</taxon>
    </lineage>
</organism>
<sequence length="452" mass="48588">MVRRLVLAALVWALVLLVVGAAALTFLFQSTVLRDLDDRLTGVVDSLIAHVELDESGFLELDQRPVDPGYFQALSGRYWQVFHAGAEPGEPILRSDSLANERLDTAGPMVRIALDQPGLQVVGETRGPNLEPMRVHVRAVLIEGEGPVVLAAAEDRRPSDRRVRDFALAASALLAAFAAALAFGVVVLVRLGLAPVLRIRDAVAEVRDGKAEWVSGAFPREIRPLAEELNALLDHSREVVDRARTHVGNLAHALKTPLTVLGNEARSQSGPLAELVERQTRAMTDQVEHHLRRARAAANARSIGARTSADIVISDLGRTLRRIYARRGVEIDWEAPAGLTFRGERQDLEDLAGNLMDNACKWARGQVRVTAAPGAPGRLEIAVEDDGPGLSEAQRQQALARGVRLDEQAPGTGLGLAIVSDLARAYGGELTLDASELGGLRARLDLPGGTPA</sequence>
<feature type="transmembrane region" description="Helical" evidence="13">
    <location>
        <begin position="166"/>
        <end position="191"/>
    </location>
</feature>
<evidence type="ECO:0000313" key="17">
    <source>
        <dbReference type="Proteomes" id="UP000325122"/>
    </source>
</evidence>
<evidence type="ECO:0000256" key="8">
    <source>
        <dbReference type="ARBA" id="ARBA00022777"/>
    </source>
</evidence>
<dbReference type="Pfam" id="PF02518">
    <property type="entry name" value="HATPase_c"/>
    <property type="match status" value="1"/>
</dbReference>
<comment type="catalytic activity">
    <reaction evidence="1">
        <text>ATP + protein L-histidine = ADP + protein N-phospho-L-histidine.</text>
        <dbReference type="EC" id="2.7.13.3"/>
    </reaction>
</comment>
<evidence type="ECO:0000259" key="14">
    <source>
        <dbReference type="PROSITE" id="PS50109"/>
    </source>
</evidence>
<dbReference type="InterPro" id="IPR003594">
    <property type="entry name" value="HATPase_dom"/>
</dbReference>
<comment type="caution">
    <text evidence="16">The sequence shown here is derived from an EMBL/GenBank/DDBJ whole genome shotgun (WGS) entry which is preliminary data.</text>
</comment>
<dbReference type="PANTHER" id="PTHR45436">
    <property type="entry name" value="SENSOR HISTIDINE KINASE YKOH"/>
    <property type="match status" value="1"/>
</dbReference>
<feature type="domain" description="Histidine kinase" evidence="14">
    <location>
        <begin position="249"/>
        <end position="450"/>
    </location>
</feature>
<evidence type="ECO:0000256" key="3">
    <source>
        <dbReference type="ARBA" id="ARBA00012438"/>
    </source>
</evidence>
<dbReference type="SUPFAM" id="SSF55874">
    <property type="entry name" value="ATPase domain of HSP90 chaperone/DNA topoisomerase II/histidine kinase"/>
    <property type="match status" value="1"/>
</dbReference>
<feature type="domain" description="HAMP" evidence="15">
    <location>
        <begin position="190"/>
        <end position="241"/>
    </location>
</feature>
<dbReference type="PROSITE" id="PS50885">
    <property type="entry name" value="HAMP"/>
    <property type="match status" value="1"/>
</dbReference>
<dbReference type="Gene3D" id="1.10.287.130">
    <property type="match status" value="1"/>
</dbReference>
<keyword evidence="6 13" id="KW-0812">Transmembrane</keyword>
<dbReference type="InterPro" id="IPR004358">
    <property type="entry name" value="Sig_transdc_His_kin-like_C"/>
</dbReference>
<protein>
    <recommendedName>
        <fullName evidence="3">histidine kinase</fullName>
        <ecNumber evidence="3">2.7.13.3</ecNumber>
    </recommendedName>
</protein>
<evidence type="ECO:0000256" key="7">
    <source>
        <dbReference type="ARBA" id="ARBA00022741"/>
    </source>
</evidence>
<dbReference type="InterPro" id="IPR003660">
    <property type="entry name" value="HAMP_dom"/>
</dbReference>
<reference evidence="16 17" key="1">
    <citation type="submission" date="2019-09" db="EMBL/GenBank/DDBJ databases">
        <authorList>
            <person name="Kevbrin V."/>
            <person name="Grouzdev D.S."/>
        </authorList>
    </citation>
    <scope>NUCLEOTIDE SEQUENCE [LARGE SCALE GENOMIC DNA]</scope>
    <source>
        <strain evidence="16 17">G-192</strain>
    </source>
</reference>
<comment type="subcellular location">
    <subcellularLocation>
        <location evidence="2">Membrane</location>
    </subcellularLocation>
</comment>
<dbReference type="EMBL" id="VWOJ01000001">
    <property type="protein sequence ID" value="KAA5805524.1"/>
    <property type="molecule type" value="Genomic_DNA"/>
</dbReference>
<evidence type="ECO:0000256" key="11">
    <source>
        <dbReference type="ARBA" id="ARBA00023012"/>
    </source>
</evidence>
<dbReference type="PANTHER" id="PTHR45436:SF5">
    <property type="entry name" value="SENSOR HISTIDINE KINASE TRCS"/>
    <property type="match status" value="1"/>
</dbReference>
<evidence type="ECO:0000256" key="13">
    <source>
        <dbReference type="SAM" id="Phobius"/>
    </source>
</evidence>
<keyword evidence="5" id="KW-0808">Transferase</keyword>
<dbReference type="GO" id="GO:0004673">
    <property type="term" value="F:protein histidine kinase activity"/>
    <property type="evidence" value="ECO:0007669"/>
    <property type="project" value="UniProtKB-EC"/>
</dbReference>
<evidence type="ECO:0000256" key="5">
    <source>
        <dbReference type="ARBA" id="ARBA00022679"/>
    </source>
</evidence>
<evidence type="ECO:0000256" key="6">
    <source>
        <dbReference type="ARBA" id="ARBA00022692"/>
    </source>
</evidence>
<dbReference type="GO" id="GO:0000160">
    <property type="term" value="P:phosphorelay signal transduction system"/>
    <property type="evidence" value="ECO:0007669"/>
    <property type="project" value="UniProtKB-KW"/>
</dbReference>
<proteinExistence type="predicted"/>
<gene>
    <name evidence="16" type="ORF">F1654_04075</name>
</gene>
<dbReference type="GO" id="GO:0005886">
    <property type="term" value="C:plasma membrane"/>
    <property type="evidence" value="ECO:0007669"/>
    <property type="project" value="TreeGrafter"/>
</dbReference>
<keyword evidence="7" id="KW-0547">Nucleotide-binding</keyword>
<name>A0A5M6ZPM4_9PROT</name>
<evidence type="ECO:0000256" key="2">
    <source>
        <dbReference type="ARBA" id="ARBA00004370"/>
    </source>
</evidence>
<keyword evidence="8 16" id="KW-0418">Kinase</keyword>
<evidence type="ECO:0000256" key="10">
    <source>
        <dbReference type="ARBA" id="ARBA00022989"/>
    </source>
</evidence>
<dbReference type="SMART" id="SM00387">
    <property type="entry name" value="HATPase_c"/>
    <property type="match status" value="1"/>
</dbReference>
<evidence type="ECO:0000256" key="1">
    <source>
        <dbReference type="ARBA" id="ARBA00000085"/>
    </source>
</evidence>
<dbReference type="InterPro" id="IPR050428">
    <property type="entry name" value="TCS_sensor_his_kinase"/>
</dbReference>
<keyword evidence="12 13" id="KW-0472">Membrane</keyword>
<evidence type="ECO:0000256" key="9">
    <source>
        <dbReference type="ARBA" id="ARBA00022840"/>
    </source>
</evidence>
<keyword evidence="10 13" id="KW-1133">Transmembrane helix</keyword>
<keyword evidence="4" id="KW-0597">Phosphoprotein</keyword>
<dbReference type="EC" id="2.7.13.3" evidence="3"/>
<keyword evidence="11" id="KW-0902">Two-component regulatory system</keyword>
<dbReference type="Gene3D" id="3.30.565.10">
    <property type="entry name" value="Histidine kinase-like ATPase, C-terminal domain"/>
    <property type="match status" value="1"/>
</dbReference>
<accession>A0A5M6ZPM4</accession>
<dbReference type="PROSITE" id="PS50109">
    <property type="entry name" value="HIS_KIN"/>
    <property type="match status" value="1"/>
</dbReference>
<dbReference type="InterPro" id="IPR005467">
    <property type="entry name" value="His_kinase_dom"/>
</dbReference>